<dbReference type="EMBL" id="JACGWM010001249">
    <property type="protein sequence ID" value="KAL0294119.1"/>
    <property type="molecule type" value="Genomic_DNA"/>
</dbReference>
<keyword evidence="2" id="KW-0547">Nucleotide-binding</keyword>
<comment type="caution">
    <text evidence="6">The sequence shown here is derived from an EMBL/GenBank/DDBJ whole genome shotgun (WGS) entry which is preliminary data.</text>
</comment>
<dbReference type="PANTHER" id="PTHR15140">
    <property type="entry name" value="TUBULIN-SPECIFIC CHAPERONE E"/>
    <property type="match status" value="1"/>
</dbReference>
<dbReference type="Pfam" id="PF23559">
    <property type="entry name" value="WHD_DRP"/>
    <property type="match status" value="1"/>
</dbReference>
<evidence type="ECO:0000256" key="2">
    <source>
        <dbReference type="ARBA" id="ARBA00022741"/>
    </source>
</evidence>
<evidence type="ECO:0000259" key="4">
    <source>
        <dbReference type="Pfam" id="PF23559"/>
    </source>
</evidence>
<evidence type="ECO:0000313" key="6">
    <source>
        <dbReference type="EMBL" id="KAL0294119.1"/>
    </source>
</evidence>
<dbReference type="Pfam" id="PF23598">
    <property type="entry name" value="LRR_14"/>
    <property type="match status" value="1"/>
</dbReference>
<evidence type="ECO:0000256" key="1">
    <source>
        <dbReference type="ARBA" id="ARBA00022737"/>
    </source>
</evidence>
<evidence type="ECO:0000259" key="5">
    <source>
        <dbReference type="Pfam" id="PF23598"/>
    </source>
</evidence>
<organism evidence="6">
    <name type="scientific">Sesamum calycinum</name>
    <dbReference type="NCBI Taxonomy" id="2727403"/>
    <lineage>
        <taxon>Eukaryota</taxon>
        <taxon>Viridiplantae</taxon>
        <taxon>Streptophyta</taxon>
        <taxon>Embryophyta</taxon>
        <taxon>Tracheophyta</taxon>
        <taxon>Spermatophyta</taxon>
        <taxon>Magnoliopsida</taxon>
        <taxon>eudicotyledons</taxon>
        <taxon>Gunneridae</taxon>
        <taxon>Pentapetalae</taxon>
        <taxon>asterids</taxon>
        <taxon>lamiids</taxon>
        <taxon>Lamiales</taxon>
        <taxon>Pedaliaceae</taxon>
        <taxon>Sesamum</taxon>
    </lineage>
</organism>
<accession>A0AAW2JHW2</accession>
<dbReference type="InterPro" id="IPR058922">
    <property type="entry name" value="WHD_DRP"/>
</dbReference>
<dbReference type="Gene3D" id="3.80.10.10">
    <property type="entry name" value="Ribonuclease Inhibitor"/>
    <property type="match status" value="1"/>
</dbReference>
<dbReference type="InterPro" id="IPR032675">
    <property type="entry name" value="LRR_dom_sf"/>
</dbReference>
<sequence>MSDKSLEEAAKTHLNALVDRNLIFVSQQGSNGNAKSYSIHDLLRDLCVRKACEEKFLFIHRGAPHDLARSTSCLRRVCSHGPFSFEDAYISPEQSCLARSLLLFSNTERRIPLSKFKLLRVLDLLHVRSMMFGKAILQLVNLRYLAVTIGKALPSSISRLCNLQTLIVQFGRRWFALVMKGAAICGIVDMSQLRHIKVTGRSYVRYHGERSGNHYVVLDKLQTLSPIAISEISDRVLETLPNLEKLGIFLDEEVDDIRDLSRLHKLHSLKCISSKYDSGKLLSNLIFPPSIKKLTLWDCRILDDHMNEIGKLPNLKVLKLRDCDFRSSKWEAEDGEFCQLQYLLMEHLNLVSWTADDTHFPRLEHLVIRRCGYLEEIPLAIGDIPTLKVIEVDQHSRSAAASAREIQEAQLDIGNDDLQVRIM</sequence>
<dbReference type="InterPro" id="IPR055414">
    <property type="entry name" value="LRR_R13L4/SHOC2-like"/>
</dbReference>
<dbReference type="SUPFAM" id="SSF52058">
    <property type="entry name" value="L domain-like"/>
    <property type="match status" value="1"/>
</dbReference>
<reference evidence="6" key="2">
    <citation type="journal article" date="2024" name="Plant">
        <title>Genomic evolution and insights into agronomic trait innovations of Sesamum species.</title>
        <authorList>
            <person name="Miao H."/>
            <person name="Wang L."/>
            <person name="Qu L."/>
            <person name="Liu H."/>
            <person name="Sun Y."/>
            <person name="Le M."/>
            <person name="Wang Q."/>
            <person name="Wei S."/>
            <person name="Zheng Y."/>
            <person name="Lin W."/>
            <person name="Duan Y."/>
            <person name="Cao H."/>
            <person name="Xiong S."/>
            <person name="Wang X."/>
            <person name="Wei L."/>
            <person name="Li C."/>
            <person name="Ma Q."/>
            <person name="Ju M."/>
            <person name="Zhao R."/>
            <person name="Li G."/>
            <person name="Mu C."/>
            <person name="Tian Q."/>
            <person name="Mei H."/>
            <person name="Zhang T."/>
            <person name="Gao T."/>
            <person name="Zhang H."/>
        </authorList>
    </citation>
    <scope>NUCLEOTIDE SEQUENCE</scope>
    <source>
        <strain evidence="6">KEN8</strain>
    </source>
</reference>
<feature type="domain" description="Disease resistance R13L4/SHOC-2-like LRR" evidence="5">
    <location>
        <begin position="98"/>
        <end position="300"/>
    </location>
</feature>
<protein>
    <submittedName>
        <fullName evidence="6">Late blight resistance proteinR1B-16</fullName>
    </submittedName>
</protein>
<feature type="domain" description="Disease resistance protein winged helix" evidence="4">
    <location>
        <begin position="3"/>
        <end position="47"/>
    </location>
</feature>
<keyword evidence="3" id="KW-0067">ATP-binding</keyword>
<reference evidence="6" key="1">
    <citation type="submission" date="2020-06" db="EMBL/GenBank/DDBJ databases">
        <authorList>
            <person name="Li T."/>
            <person name="Hu X."/>
            <person name="Zhang T."/>
            <person name="Song X."/>
            <person name="Zhang H."/>
            <person name="Dai N."/>
            <person name="Sheng W."/>
            <person name="Hou X."/>
            <person name="Wei L."/>
        </authorList>
    </citation>
    <scope>NUCLEOTIDE SEQUENCE</scope>
    <source>
        <strain evidence="6">KEN8</strain>
        <tissue evidence="6">Leaf</tissue>
    </source>
</reference>
<dbReference type="PANTHER" id="PTHR15140:SF37">
    <property type="entry name" value="UBIQUITIN-LIKE DOMAIN-CONTAINING PROTEIN"/>
    <property type="match status" value="1"/>
</dbReference>
<name>A0AAW2JHW2_9LAMI</name>
<gene>
    <name evidence="6" type="ORF">Scaly_3128100</name>
</gene>
<dbReference type="AlphaFoldDB" id="A0AAW2JHW2"/>
<proteinExistence type="predicted"/>
<evidence type="ECO:0000256" key="3">
    <source>
        <dbReference type="ARBA" id="ARBA00022840"/>
    </source>
</evidence>
<keyword evidence="1" id="KW-0677">Repeat</keyword>